<feature type="region of interest" description="Disordered" evidence="1">
    <location>
        <begin position="1"/>
        <end position="23"/>
    </location>
</feature>
<feature type="compositionally biased region" description="Basic and acidic residues" evidence="1">
    <location>
        <begin position="263"/>
        <end position="272"/>
    </location>
</feature>
<feature type="region of interest" description="Disordered" evidence="1">
    <location>
        <begin position="647"/>
        <end position="684"/>
    </location>
</feature>
<feature type="compositionally biased region" description="Polar residues" evidence="1">
    <location>
        <begin position="250"/>
        <end position="262"/>
    </location>
</feature>
<evidence type="ECO:0000313" key="3">
    <source>
        <dbReference type="Proteomes" id="UP000000560"/>
    </source>
</evidence>
<evidence type="ECO:0000256" key="1">
    <source>
        <dbReference type="SAM" id="MobiDB-lite"/>
    </source>
</evidence>
<evidence type="ECO:0000313" key="2">
    <source>
        <dbReference type="EMBL" id="CBF89655.1"/>
    </source>
</evidence>
<dbReference type="OMA" id="HARDCKL"/>
<feature type="region of interest" description="Disordered" evidence="1">
    <location>
        <begin position="39"/>
        <end position="142"/>
    </location>
</feature>
<accession>C8VTT4</accession>
<proteinExistence type="predicted"/>
<dbReference type="InParanoid" id="Q5BGH5"/>
<reference evidence="3" key="1">
    <citation type="journal article" date="2005" name="Nature">
        <title>Sequencing of Aspergillus nidulans and comparative analysis with A. fumigatus and A. oryzae.</title>
        <authorList>
            <person name="Galagan J.E."/>
            <person name="Calvo S.E."/>
            <person name="Cuomo C."/>
            <person name="Ma L.J."/>
            <person name="Wortman J.R."/>
            <person name="Batzoglou S."/>
            <person name="Lee S.I."/>
            <person name="Basturkmen M."/>
            <person name="Spevak C.C."/>
            <person name="Clutterbuck J."/>
            <person name="Kapitonov V."/>
            <person name="Jurka J."/>
            <person name="Scazzocchio C."/>
            <person name="Farman M."/>
            <person name="Butler J."/>
            <person name="Purcell S."/>
            <person name="Harris S."/>
            <person name="Braus G.H."/>
            <person name="Draht O."/>
            <person name="Busch S."/>
            <person name="D'Enfert C."/>
            <person name="Bouchier C."/>
            <person name="Goldman G.H."/>
            <person name="Bell-Pedersen D."/>
            <person name="Griffiths-Jones S."/>
            <person name="Doonan J.H."/>
            <person name="Yu J."/>
            <person name="Vienken K."/>
            <person name="Pain A."/>
            <person name="Freitag M."/>
            <person name="Selker E.U."/>
            <person name="Archer D.B."/>
            <person name="Penalva M.A."/>
            <person name="Oakley B.R."/>
            <person name="Momany M."/>
            <person name="Tanaka T."/>
            <person name="Kumagai T."/>
            <person name="Asai K."/>
            <person name="Machida M."/>
            <person name="Nierman W.C."/>
            <person name="Denning D.W."/>
            <person name="Caddick M."/>
            <person name="Hynes M."/>
            <person name="Paoletti M."/>
            <person name="Fischer R."/>
            <person name="Miller B."/>
            <person name="Dyer P."/>
            <person name="Sachs M.S."/>
            <person name="Osmani S.A."/>
            <person name="Birren B.W."/>
        </authorList>
    </citation>
    <scope>NUCLEOTIDE SEQUENCE [LARGE SCALE GENOMIC DNA]</scope>
    <source>
        <strain evidence="3">FGSC A4 / ATCC 38163 / CBS 112.46 / NRRL 194 / M139</strain>
    </source>
</reference>
<feature type="region of interest" description="Disordered" evidence="1">
    <location>
        <begin position="468"/>
        <end position="522"/>
    </location>
</feature>
<dbReference type="HOGENOM" id="CLU_328188_0_0_1"/>
<protein>
    <submittedName>
        <fullName evidence="2">Uncharacterized protein</fullName>
    </submittedName>
</protein>
<keyword evidence="3" id="KW-1185">Reference proteome</keyword>
<dbReference type="STRING" id="227321.Q5BGH5"/>
<feature type="compositionally biased region" description="Polar residues" evidence="1">
    <location>
        <begin position="507"/>
        <end position="518"/>
    </location>
</feature>
<gene>
    <name evidence="2" type="ORF">ANIA_00355</name>
</gene>
<feature type="compositionally biased region" description="Polar residues" evidence="1">
    <location>
        <begin position="45"/>
        <end position="84"/>
    </location>
</feature>
<name>Q5BGH5_EMENI</name>
<dbReference type="EMBL" id="BN001308">
    <property type="protein sequence ID" value="CBF89655.1"/>
    <property type="molecule type" value="Genomic_DNA"/>
</dbReference>
<feature type="compositionally biased region" description="Basic and acidic residues" evidence="1">
    <location>
        <begin position="91"/>
        <end position="105"/>
    </location>
</feature>
<sequence>MIAGFFQPSVAASRTAADWASPPARVKYLTTMLEQSEYIPGTAPDSATESSLTDLTRTPSLHGTSSSKDGDSFRSTSPKSQTEIQRNKKARPVERAISQDDKDLPENGPASNTRSKSSQRSKSVTRGSVLRPVPHNTQESLIFSRRRSKGKLYTALRTKVVDWDEDLRASDGSLEPQPQEDADFTSVSSPSSSGARYTFNKSSTGSWTSSARKKQATKIRRQSGTGSKMKPRRRVNNKAKHLLTQHMRSRNGNNQCSPNSSSSEKEPDCSTAAGKHDICNGISRSLASESLAGANNSSQACKTEDISTGVFKSSLPQNSNNSNRQSMFETSLREGQHLHGNTPGRGQSVAEKLIAALRESDTPNQHHNDINANEQLSCDNEHGIEDVTESHEMQNEPDCCKSTVEQQQCKCDKQDVIDSWTSAMSQEGISGDELYPVRLYSGNSSDESRFGSSQGPGEHNRILRKGEAMSGAEDGEEHESVREAPSLASSSSVEPLSTESTPKAYYSSPSMKESTPSLSHCYRGDATTAADRFEIHQPPPKRRSSACRGHSEAFALSSSLNLNLCATHPEEITTKDYCSRNPRFGNIGAARPIISALGKCPDSDITHATEFLESSAKTIVDKNGSPRLMQQASMGAEEHLTLKRQDAFPRMGQRSRKRTRGISQDDKQHTTYHTTENQTSETPCTFQLAPRESDTDFSASRTTLTEEMGHQPCASHPQVSAGERHLLKVVASVSPGSRQEEQHQIQERVLGLYGSAAAAEPEQNVAFELSKSTAGQINWQTTLQELRVGMERTLRNNNEYLFRQIESEKATVNEVLNGYRKQCHSVLDQLFKAQIERTRLCKQQIDSIKQQHADVCQELIRRLKENERTLADWESQ</sequence>
<accession>Q5BGH5</accession>
<feature type="region of interest" description="Disordered" evidence="1">
    <location>
        <begin position="169"/>
        <end position="272"/>
    </location>
</feature>
<feature type="compositionally biased region" description="Basic residues" evidence="1">
    <location>
        <begin position="211"/>
        <end position="221"/>
    </location>
</feature>
<dbReference type="RefSeq" id="XP_657959.1">
    <property type="nucleotide sequence ID" value="XM_652867.2"/>
</dbReference>
<feature type="compositionally biased region" description="Polar residues" evidence="1">
    <location>
        <begin position="185"/>
        <end position="210"/>
    </location>
</feature>
<dbReference type="GeneID" id="2876131"/>
<reference evidence="3" key="2">
    <citation type="journal article" date="2009" name="Fungal Genet. Biol.">
        <title>The 2008 update of the Aspergillus nidulans genome annotation: a community effort.</title>
        <authorList>
            <person name="Wortman J.R."/>
            <person name="Gilsenan J.M."/>
            <person name="Joardar V."/>
            <person name="Deegan J."/>
            <person name="Clutterbuck J."/>
            <person name="Andersen M.R."/>
            <person name="Archer D."/>
            <person name="Bencina M."/>
            <person name="Braus G."/>
            <person name="Coutinho P."/>
            <person name="von Dohren H."/>
            <person name="Doonan J."/>
            <person name="Driessen A.J."/>
            <person name="Durek P."/>
            <person name="Espeso E."/>
            <person name="Fekete E."/>
            <person name="Flipphi M."/>
            <person name="Estrada C.G."/>
            <person name="Geysens S."/>
            <person name="Goldman G."/>
            <person name="de Groot P.W."/>
            <person name="Hansen K."/>
            <person name="Harris S.D."/>
            <person name="Heinekamp T."/>
            <person name="Helmstaedt K."/>
            <person name="Henrissat B."/>
            <person name="Hofmann G."/>
            <person name="Homan T."/>
            <person name="Horio T."/>
            <person name="Horiuchi H."/>
            <person name="James S."/>
            <person name="Jones M."/>
            <person name="Karaffa L."/>
            <person name="Karanyi Z."/>
            <person name="Kato M."/>
            <person name="Keller N."/>
            <person name="Kelly D.E."/>
            <person name="Kiel J.A."/>
            <person name="Kim J.M."/>
            <person name="van der Klei I.J."/>
            <person name="Klis F.M."/>
            <person name="Kovalchuk A."/>
            <person name="Krasevec N."/>
            <person name="Kubicek C.P."/>
            <person name="Liu B."/>
            <person name="Maccabe A."/>
            <person name="Meyer V."/>
            <person name="Mirabito P."/>
            <person name="Miskei M."/>
            <person name="Mos M."/>
            <person name="Mullins J."/>
            <person name="Nelson D.R."/>
            <person name="Nielsen J."/>
            <person name="Oakley B.R."/>
            <person name="Osmani S.A."/>
            <person name="Pakula T."/>
            <person name="Paszewski A."/>
            <person name="Paulsen I."/>
            <person name="Pilsyk S."/>
            <person name="Pocsi I."/>
            <person name="Punt P.J."/>
            <person name="Ram A.F."/>
            <person name="Ren Q."/>
            <person name="Robellet X."/>
            <person name="Robson G."/>
            <person name="Seiboth B."/>
            <person name="van Solingen P."/>
            <person name="Specht T."/>
            <person name="Sun J."/>
            <person name="Taheri-Talesh N."/>
            <person name="Takeshita N."/>
            <person name="Ussery D."/>
            <person name="vanKuyk P.A."/>
            <person name="Visser H."/>
            <person name="van de Vondervoort P.J."/>
            <person name="de Vries R.P."/>
            <person name="Walton J."/>
            <person name="Xiang X."/>
            <person name="Xiong Y."/>
            <person name="Zeng A.P."/>
            <person name="Brandt B.W."/>
            <person name="Cornell M.J."/>
            <person name="van den Hondel C.A."/>
            <person name="Visser J."/>
            <person name="Oliver S.G."/>
            <person name="Turner G."/>
        </authorList>
    </citation>
    <scope>GENOME REANNOTATION</scope>
    <source>
        <strain evidence="3">FGSC A4 / ATCC 38163 / CBS 112.46 / NRRL 194 / M139</strain>
    </source>
</reference>
<feature type="compositionally biased region" description="Polar residues" evidence="1">
    <location>
        <begin position="671"/>
        <end position="684"/>
    </location>
</feature>
<feature type="compositionally biased region" description="Polar residues" evidence="1">
    <location>
        <begin position="109"/>
        <end position="126"/>
    </location>
</feature>
<feature type="compositionally biased region" description="Low complexity" evidence="1">
    <location>
        <begin position="483"/>
        <end position="502"/>
    </location>
</feature>
<feature type="compositionally biased region" description="Basic residues" evidence="1">
    <location>
        <begin position="229"/>
        <end position="249"/>
    </location>
</feature>
<dbReference type="AlphaFoldDB" id="Q5BGH5"/>
<organism evidence="2 3">
    <name type="scientific">Emericella nidulans (strain FGSC A4 / ATCC 38163 / CBS 112.46 / NRRL 194 / M139)</name>
    <name type="common">Aspergillus nidulans</name>
    <dbReference type="NCBI Taxonomy" id="227321"/>
    <lineage>
        <taxon>Eukaryota</taxon>
        <taxon>Fungi</taxon>
        <taxon>Dikarya</taxon>
        <taxon>Ascomycota</taxon>
        <taxon>Pezizomycotina</taxon>
        <taxon>Eurotiomycetes</taxon>
        <taxon>Eurotiomycetidae</taxon>
        <taxon>Eurotiales</taxon>
        <taxon>Aspergillaceae</taxon>
        <taxon>Aspergillus</taxon>
        <taxon>Aspergillus subgen. Nidulantes</taxon>
    </lineage>
</organism>
<dbReference type="OrthoDB" id="5374844at2759"/>
<dbReference type="KEGG" id="ani:ANIA_00355"/>
<dbReference type="Proteomes" id="UP000000560">
    <property type="component" value="Chromosome VIII"/>
</dbReference>